<evidence type="ECO:0000313" key="1">
    <source>
        <dbReference type="EMBL" id="SFQ67285.1"/>
    </source>
</evidence>
<dbReference type="AlphaFoldDB" id="A0A1I6AF43"/>
<dbReference type="STRING" id="587909.SAMN05421810_11264"/>
<name>A0A1I6AF43_9PSEU</name>
<accession>A0A1I6AF43</accession>
<keyword evidence="2" id="KW-1185">Reference proteome</keyword>
<protein>
    <submittedName>
        <fullName evidence="1">Uncharacterized protein</fullName>
    </submittedName>
</protein>
<reference evidence="2" key="1">
    <citation type="submission" date="2016-10" db="EMBL/GenBank/DDBJ databases">
        <authorList>
            <person name="Varghese N."/>
            <person name="Submissions S."/>
        </authorList>
    </citation>
    <scope>NUCLEOTIDE SEQUENCE [LARGE SCALE GENOMIC DNA]</scope>
    <source>
        <strain evidence="2">CGMCC 4.5579</strain>
    </source>
</reference>
<dbReference type="RefSeq" id="WP_243859346.1">
    <property type="nucleotide sequence ID" value="NZ_FOWW01000012.1"/>
</dbReference>
<proteinExistence type="predicted"/>
<dbReference type="Proteomes" id="UP000198727">
    <property type="component" value="Unassembled WGS sequence"/>
</dbReference>
<sequence length="197" mass="21247">MAGRTALVLAGTGMVDPVVHALTAQGWRVVLPSRRYNPIALRPGERGTERHGRGGRRAVGREGPGVAVWVAAHWDRPRELAAAVDRVLDEPADLLVAWVHESYRRSVLDVVEPLLASRAPVVEVRGGASPFGEPPEPVLAEHPTQLVLLGMVSERDSDRALSHTEMVDGILAAVRRAVDGRPPGVHQVGQLRQTSGY</sequence>
<evidence type="ECO:0000313" key="2">
    <source>
        <dbReference type="Proteomes" id="UP000198727"/>
    </source>
</evidence>
<dbReference type="EMBL" id="FOWW01000012">
    <property type="protein sequence ID" value="SFQ67285.1"/>
    <property type="molecule type" value="Genomic_DNA"/>
</dbReference>
<organism evidence="1 2">
    <name type="scientific">Amycolatopsis arida</name>
    <dbReference type="NCBI Taxonomy" id="587909"/>
    <lineage>
        <taxon>Bacteria</taxon>
        <taxon>Bacillati</taxon>
        <taxon>Actinomycetota</taxon>
        <taxon>Actinomycetes</taxon>
        <taxon>Pseudonocardiales</taxon>
        <taxon>Pseudonocardiaceae</taxon>
        <taxon>Amycolatopsis</taxon>
    </lineage>
</organism>
<gene>
    <name evidence="1" type="ORF">SAMN05421810_11264</name>
</gene>